<keyword evidence="3" id="KW-1185">Reference proteome</keyword>
<name>A0AAN7ABZ9_9PEZI</name>
<reference evidence="2" key="1">
    <citation type="journal article" date="2023" name="Mol. Phylogenet. Evol.">
        <title>Genome-scale phylogeny and comparative genomics of the fungal order Sordariales.</title>
        <authorList>
            <person name="Hensen N."/>
            <person name="Bonometti L."/>
            <person name="Westerberg I."/>
            <person name="Brannstrom I.O."/>
            <person name="Guillou S."/>
            <person name="Cros-Aarteil S."/>
            <person name="Calhoun S."/>
            <person name="Haridas S."/>
            <person name="Kuo A."/>
            <person name="Mondo S."/>
            <person name="Pangilinan J."/>
            <person name="Riley R."/>
            <person name="LaButti K."/>
            <person name="Andreopoulos B."/>
            <person name="Lipzen A."/>
            <person name="Chen C."/>
            <person name="Yan M."/>
            <person name="Daum C."/>
            <person name="Ng V."/>
            <person name="Clum A."/>
            <person name="Steindorff A."/>
            <person name="Ohm R.A."/>
            <person name="Martin F."/>
            <person name="Silar P."/>
            <person name="Natvig D.O."/>
            <person name="Lalanne C."/>
            <person name="Gautier V."/>
            <person name="Ament-Velasquez S.L."/>
            <person name="Kruys A."/>
            <person name="Hutchinson M.I."/>
            <person name="Powell A.J."/>
            <person name="Barry K."/>
            <person name="Miller A.N."/>
            <person name="Grigoriev I.V."/>
            <person name="Debuchy R."/>
            <person name="Gladieux P."/>
            <person name="Hiltunen Thoren M."/>
            <person name="Johannesson H."/>
        </authorList>
    </citation>
    <scope>NUCLEOTIDE SEQUENCE</scope>
    <source>
        <strain evidence="2">CBS 892.96</strain>
    </source>
</reference>
<accession>A0AAN7ABZ9</accession>
<keyword evidence="1" id="KW-0472">Membrane</keyword>
<keyword evidence="1" id="KW-1133">Transmembrane helix</keyword>
<protein>
    <submittedName>
        <fullName evidence="2">Uncharacterized protein</fullName>
    </submittedName>
</protein>
<comment type="caution">
    <text evidence="2">The sequence shown here is derived from an EMBL/GenBank/DDBJ whole genome shotgun (WGS) entry which is preliminary data.</text>
</comment>
<gene>
    <name evidence="2" type="ORF">QBC36DRAFT_319857</name>
</gene>
<feature type="transmembrane region" description="Helical" evidence="1">
    <location>
        <begin position="28"/>
        <end position="48"/>
    </location>
</feature>
<feature type="transmembrane region" description="Helical" evidence="1">
    <location>
        <begin position="82"/>
        <end position="103"/>
    </location>
</feature>
<feature type="transmembrane region" description="Helical" evidence="1">
    <location>
        <begin position="55"/>
        <end position="76"/>
    </location>
</feature>
<sequence>MSHITSHQPPHIKMSVVLSPCPIPGQPAMYGLGIRTSFYLLHLSTLFLELLEQEYIVLLLSAELVLNFALLLALILQVAAGGLHIVEVYVIILLLSITIYLFVPRHVADLAMTFCPHLGLRIKSRGGGVDVLGVLRGVYGLVVVGVQVWFWGRGVDSVVAGGGNERGGEGGCLEYGFMFGAMDLRAGSMKGLSILLVLGMLLGGLVVVGCVKSGWWRVRRGGRKKM</sequence>
<dbReference type="EMBL" id="MU866097">
    <property type="protein sequence ID" value="KAK4180535.1"/>
    <property type="molecule type" value="Genomic_DNA"/>
</dbReference>
<evidence type="ECO:0000313" key="3">
    <source>
        <dbReference type="Proteomes" id="UP001302321"/>
    </source>
</evidence>
<dbReference type="AlphaFoldDB" id="A0AAN7ABZ9"/>
<keyword evidence="1" id="KW-0812">Transmembrane</keyword>
<proteinExistence type="predicted"/>
<feature type="transmembrane region" description="Helical" evidence="1">
    <location>
        <begin position="131"/>
        <end position="151"/>
    </location>
</feature>
<dbReference type="Proteomes" id="UP001302321">
    <property type="component" value="Unassembled WGS sequence"/>
</dbReference>
<feature type="transmembrane region" description="Helical" evidence="1">
    <location>
        <begin position="192"/>
        <end position="216"/>
    </location>
</feature>
<organism evidence="2 3">
    <name type="scientific">Triangularia setosa</name>
    <dbReference type="NCBI Taxonomy" id="2587417"/>
    <lineage>
        <taxon>Eukaryota</taxon>
        <taxon>Fungi</taxon>
        <taxon>Dikarya</taxon>
        <taxon>Ascomycota</taxon>
        <taxon>Pezizomycotina</taxon>
        <taxon>Sordariomycetes</taxon>
        <taxon>Sordariomycetidae</taxon>
        <taxon>Sordariales</taxon>
        <taxon>Podosporaceae</taxon>
        <taxon>Triangularia</taxon>
    </lineage>
</organism>
<evidence type="ECO:0000256" key="1">
    <source>
        <dbReference type="SAM" id="Phobius"/>
    </source>
</evidence>
<evidence type="ECO:0000313" key="2">
    <source>
        <dbReference type="EMBL" id="KAK4180535.1"/>
    </source>
</evidence>
<reference evidence="2" key="2">
    <citation type="submission" date="2023-05" db="EMBL/GenBank/DDBJ databases">
        <authorList>
            <consortium name="Lawrence Berkeley National Laboratory"/>
            <person name="Steindorff A."/>
            <person name="Hensen N."/>
            <person name="Bonometti L."/>
            <person name="Westerberg I."/>
            <person name="Brannstrom I.O."/>
            <person name="Guillou S."/>
            <person name="Cros-Aarteil S."/>
            <person name="Calhoun S."/>
            <person name="Haridas S."/>
            <person name="Kuo A."/>
            <person name="Mondo S."/>
            <person name="Pangilinan J."/>
            <person name="Riley R."/>
            <person name="Labutti K."/>
            <person name="Andreopoulos B."/>
            <person name="Lipzen A."/>
            <person name="Chen C."/>
            <person name="Yanf M."/>
            <person name="Daum C."/>
            <person name="Ng V."/>
            <person name="Clum A."/>
            <person name="Ohm R."/>
            <person name="Martin F."/>
            <person name="Silar P."/>
            <person name="Natvig D."/>
            <person name="Lalanne C."/>
            <person name="Gautier V."/>
            <person name="Ament-Velasquez S.L."/>
            <person name="Kruys A."/>
            <person name="Hutchinson M.I."/>
            <person name="Powell A.J."/>
            <person name="Barry K."/>
            <person name="Miller A.N."/>
            <person name="Grigoriev I.V."/>
            <person name="Debuchy R."/>
            <person name="Gladieux P."/>
            <person name="Thoren M.H."/>
            <person name="Johannesson H."/>
        </authorList>
    </citation>
    <scope>NUCLEOTIDE SEQUENCE</scope>
    <source>
        <strain evidence="2">CBS 892.96</strain>
    </source>
</reference>